<dbReference type="PANTHER" id="PTHR43606:SF2">
    <property type="entry name" value="ALKALINE PHOSPHATASE FAMILY PROTEIN (AFU_ORTHOLOGUE AFUA_5G03860)"/>
    <property type="match status" value="1"/>
</dbReference>
<gene>
    <name evidence="3" type="ORF">CJ204_07210</name>
</gene>
<dbReference type="EMBL" id="PNHF01000015">
    <property type="protein sequence ID" value="PMC62113.1"/>
    <property type="molecule type" value="Genomic_DNA"/>
</dbReference>
<feature type="domain" description="PhoD-like phosphatase metallophosphatase" evidence="1">
    <location>
        <begin position="177"/>
        <end position="537"/>
    </location>
</feature>
<dbReference type="PANTHER" id="PTHR43606">
    <property type="entry name" value="PHOSPHATASE, PUTATIVE (AFU_ORTHOLOGUE AFUA_6G08710)-RELATED"/>
    <property type="match status" value="1"/>
</dbReference>
<dbReference type="InterPro" id="IPR052900">
    <property type="entry name" value="Phospholipid_Metab_Enz"/>
</dbReference>
<dbReference type="InterPro" id="IPR032093">
    <property type="entry name" value="PhoD_N"/>
</dbReference>
<comment type="caution">
    <text evidence="3">The sequence shown here is derived from an EMBL/GenBank/DDBJ whole genome shotgun (WGS) entry which is preliminary data.</text>
</comment>
<dbReference type="RefSeq" id="WP_102212976.1">
    <property type="nucleotide sequence ID" value="NZ_PNHF01000015.1"/>
</dbReference>
<evidence type="ECO:0000259" key="2">
    <source>
        <dbReference type="Pfam" id="PF16655"/>
    </source>
</evidence>
<dbReference type="Gene3D" id="2.60.40.380">
    <property type="entry name" value="Purple acid phosphatase-like, N-terminal"/>
    <property type="match status" value="1"/>
</dbReference>
<reference evidence="3 4" key="1">
    <citation type="submission" date="2017-09" db="EMBL/GenBank/DDBJ databases">
        <title>Bacterial strain isolated from the female urinary microbiota.</title>
        <authorList>
            <person name="Thomas-White K."/>
            <person name="Kumar N."/>
            <person name="Forster S."/>
            <person name="Putonti C."/>
            <person name="Lawley T."/>
            <person name="Wolfe A.J."/>
        </authorList>
    </citation>
    <scope>NUCLEOTIDE SEQUENCE [LARGE SCALE GENOMIC DNA]</scope>
    <source>
        <strain evidence="3 4">UMB0908</strain>
    </source>
</reference>
<dbReference type="Proteomes" id="UP000235363">
    <property type="component" value="Unassembled WGS sequence"/>
</dbReference>
<dbReference type="CDD" id="cd07389">
    <property type="entry name" value="MPP_PhoD"/>
    <property type="match status" value="1"/>
</dbReference>
<sequence>MTSAHGSSPASPTPSRRTILKAGASTAAFVGTSTLAGRFTASAAQEAAGNAAGDGGHNVFQHGVASGDPLPNSVLLWTRATSHPDDVPGAEAGTAVKLRCEVATDDSFGTIVLSGEAVAEPAQDNTVKLDATGLQPDTWYSYRFTVAEGDYAGQVSPVGRTRTAPDANATPDKLGIALTSCANWEAGYFSAYRDMADNPDVDIIMCVGDYIYEYERGGYTGKTGAIRDHEPPHEIVSLSDYRRRYGHYRTDKDLQAAHGAKPWVVTWDDHEVTDDNYKDGAKNHSPETEGDYVARRDAAIQAYLEWLPVRATTFSEGGHLYRAFTYGTLADITMLDLRTYRDKAPEFIKIGETDDPNRTMLGSEQMNFLLNRWTSSAATWNLVGNSVMFTQVLIPPLDPQTSGAITELLGLPQDGVPYNSDQWDGYAHERRKLIGEMSGRNLDNVVFLTGDIHSSWACNVPVTPGRYPADGIAAAEIVCTSVNSSNIDDIVKLPQRNAISQTAEQALMAANPYVEWIEFDHHGYVNVQVRADEILAEYRFVEDKTIPGQPLYPAMRYRVRRGEGVSPA</sequence>
<evidence type="ECO:0000313" key="4">
    <source>
        <dbReference type="Proteomes" id="UP000235363"/>
    </source>
</evidence>
<organism evidence="3 4">
    <name type="scientific">Corynebacterium xerosis</name>
    <dbReference type="NCBI Taxonomy" id="1725"/>
    <lineage>
        <taxon>Bacteria</taxon>
        <taxon>Bacillati</taxon>
        <taxon>Actinomycetota</taxon>
        <taxon>Actinomycetes</taxon>
        <taxon>Mycobacteriales</taxon>
        <taxon>Corynebacteriaceae</taxon>
        <taxon>Corynebacterium</taxon>
    </lineage>
</organism>
<dbReference type="InterPro" id="IPR006311">
    <property type="entry name" value="TAT_signal"/>
</dbReference>
<dbReference type="InterPro" id="IPR029052">
    <property type="entry name" value="Metallo-depent_PP-like"/>
</dbReference>
<feature type="domain" description="Phospholipase D N-terminal" evidence="2">
    <location>
        <begin position="62"/>
        <end position="163"/>
    </location>
</feature>
<dbReference type="Pfam" id="PF09423">
    <property type="entry name" value="PhoD"/>
    <property type="match status" value="1"/>
</dbReference>
<dbReference type="AlphaFoldDB" id="A0A2N6SYH6"/>
<dbReference type="SUPFAM" id="SSF56300">
    <property type="entry name" value="Metallo-dependent phosphatases"/>
    <property type="match status" value="1"/>
</dbReference>
<dbReference type="InterPro" id="IPR038607">
    <property type="entry name" value="PhoD-like_sf"/>
</dbReference>
<dbReference type="InterPro" id="IPR018946">
    <property type="entry name" value="PhoD-like_MPP"/>
</dbReference>
<dbReference type="Pfam" id="PF16655">
    <property type="entry name" value="PhoD_N"/>
    <property type="match status" value="1"/>
</dbReference>
<evidence type="ECO:0000313" key="3">
    <source>
        <dbReference type="EMBL" id="PMC62113.1"/>
    </source>
</evidence>
<dbReference type="PROSITE" id="PS51318">
    <property type="entry name" value="TAT"/>
    <property type="match status" value="1"/>
</dbReference>
<protein>
    <submittedName>
        <fullName evidence="3">Alkaline phosphatase</fullName>
    </submittedName>
</protein>
<name>A0A2N6SYH6_9CORY</name>
<proteinExistence type="predicted"/>
<dbReference type="Gene3D" id="3.60.21.70">
    <property type="entry name" value="PhoD-like phosphatase"/>
    <property type="match status" value="1"/>
</dbReference>
<evidence type="ECO:0000259" key="1">
    <source>
        <dbReference type="Pfam" id="PF09423"/>
    </source>
</evidence>
<accession>A0A2N6SYH6</accession>